<dbReference type="Gene3D" id="2.120.10.60">
    <property type="entry name" value="Tricorn protease N-terminal domain"/>
    <property type="match status" value="1"/>
</dbReference>
<dbReference type="Proteomes" id="UP001597369">
    <property type="component" value="Unassembled WGS sequence"/>
</dbReference>
<sequence length="1055" mass="120392">MKKKALLSLLLGVSTSVVWGQQQEVYFATNPTITPDAKNIIFSYEGDLWQIASGGGAANRLTGMEGYESRPRISPNGKWVAFTSSQYGNEDVYVMPMGGGSIKQLTFHEGADQVESWSWDSKTIYFTSDRANRFSAYKVNREGGTPQRMFQHYFHTVHNVAEHPSSGEIFFDETWESKTFAQRKGYKGAYNPDVQSYNLKTGEYKRYTDYEGKDFWVTIDGKGKFYFVSDEANGEYNLYTFKDGKKTQLTSFDTSVKWPSVSANGEKIVFEKDYQLYIYDVASGQAQKVKANVLNNNTLEKEKDFKTAGNISHFDVSPDNKKLAFVSRGVLFVSDAKGEFVRQLQTNPAERVSEVKWLADNKRIIYSQTIHGYLNWFIISADGSTSAKQLTEELKNNRNLVLNKGRSQGVYYSGRNQVKLIDLTTLKTKTIAEDEIWAIQNSNPSFSPDGQYVMYTAHRNFEQDIFIHHLASNKTYNLTNTGVTESDPFWSPCGNYIYFTTDRTSPSYPYGMKDPDLYRLALNKTDKPYRSDKFDELFKPEEKADDSKGKGKKVKTEEKKSEASVVKVEFEDLQNRWEQIGENFGSQYNPYVLQKDDKTTVLFASDHGNGKYNIWKLMTSPFEKPKTEKIEGASTRSIELASADGTYYMLVDGNINTLNLDGSKVEKIDIAHSFRKNLKDEFNQMFYEVWAGVEENFYDDNFHGVNWKKKKESYARLLPYISNRTDLRLLLNDMLGELNSSHMGFSSSGSEEKPYYSSRTLATGLLFEEGSPYQVKAVVHRGALDVMDKDVKAGDILVKVDGHPVDKAMNREYYFAKPSLLDETELTFERNGKPFTVKVHPEASSSQKENLYDEWVEENQKYVDNASGKKIAYVHMKNMSTDALEQFLIEMTSEGYQRDGLILDLRYNTGGNVHDDVLRFLAQKPYLQWKYRGGTLTSQPNFTPAASQIVLLMNEQTLSDGEMTATGFKQMGLGKIVGTDTYRWIIFTSGKQLVDGSYFRLPSWGCYTLDGRNIEKEGVMPDIYVKNTFKDRLENKDPQLERAVQEILTTVQTKK</sequence>
<dbReference type="Pfam" id="PF03572">
    <property type="entry name" value="Peptidase_S41"/>
    <property type="match status" value="1"/>
</dbReference>
<keyword evidence="4 7" id="KW-0645">Protease</keyword>
<dbReference type="PANTHER" id="PTHR43253:SF1">
    <property type="entry name" value="TRICORN PROTEASE HOMOLOG 2-RELATED"/>
    <property type="match status" value="1"/>
</dbReference>
<keyword evidence="3 7" id="KW-0963">Cytoplasm</keyword>
<dbReference type="SUPFAM" id="SSF50969">
    <property type="entry name" value="YVTN repeat-like/Quinoprotein amine dehydrogenase"/>
    <property type="match status" value="1"/>
</dbReference>
<dbReference type="InterPro" id="IPR005151">
    <property type="entry name" value="Tail-specific_protease"/>
</dbReference>
<comment type="function">
    <text evidence="7">Degrades oligopeptides.</text>
</comment>
<dbReference type="Pfam" id="PF26550">
    <property type="entry name" value="Tricorn_2nd"/>
    <property type="match status" value="1"/>
</dbReference>
<dbReference type="CDD" id="cd07562">
    <property type="entry name" value="Peptidase_S41_TRI"/>
    <property type="match status" value="1"/>
</dbReference>
<dbReference type="Pfam" id="PF14684">
    <property type="entry name" value="Tricorn_C1"/>
    <property type="match status" value="1"/>
</dbReference>
<organism evidence="11 12">
    <name type="scientific">Pontibacter silvestris</name>
    <dbReference type="NCBI Taxonomy" id="2305183"/>
    <lineage>
        <taxon>Bacteria</taxon>
        <taxon>Pseudomonadati</taxon>
        <taxon>Bacteroidota</taxon>
        <taxon>Cytophagia</taxon>
        <taxon>Cytophagales</taxon>
        <taxon>Hymenobacteraceae</taxon>
        <taxon>Pontibacter</taxon>
    </lineage>
</organism>
<evidence type="ECO:0000256" key="8">
    <source>
        <dbReference type="SAM" id="MobiDB-lite"/>
    </source>
</evidence>
<evidence type="ECO:0000313" key="11">
    <source>
        <dbReference type="EMBL" id="MFD2068991.1"/>
    </source>
</evidence>
<dbReference type="EC" id="3.4.21.-" evidence="7"/>
<dbReference type="InterPro" id="IPR036034">
    <property type="entry name" value="PDZ_sf"/>
</dbReference>
<dbReference type="Gene3D" id="3.90.226.10">
    <property type="entry name" value="2-enoyl-CoA Hydratase, Chain A, domain 1"/>
    <property type="match status" value="1"/>
</dbReference>
<feature type="domain" description="Tail specific protease" evidence="10">
    <location>
        <begin position="832"/>
        <end position="1026"/>
    </location>
</feature>
<evidence type="ECO:0000256" key="7">
    <source>
        <dbReference type="PIRNR" id="PIRNR036421"/>
    </source>
</evidence>
<dbReference type="InterPro" id="IPR011044">
    <property type="entry name" value="Quino_amine_DH_bsu"/>
</dbReference>
<dbReference type="SUPFAM" id="SSF52096">
    <property type="entry name" value="ClpP/crotonase"/>
    <property type="match status" value="1"/>
</dbReference>
<dbReference type="EMBL" id="JBHUHV010000058">
    <property type="protein sequence ID" value="MFD2068991.1"/>
    <property type="molecule type" value="Genomic_DNA"/>
</dbReference>
<comment type="similarity">
    <text evidence="2 7">Belongs to the peptidase S41B family.</text>
</comment>
<dbReference type="Gene3D" id="2.30.42.10">
    <property type="match status" value="1"/>
</dbReference>
<gene>
    <name evidence="11" type="ORF">ACFSKU_19030</name>
</gene>
<protein>
    <recommendedName>
        <fullName evidence="7">Tricorn protease homolog</fullName>
        <ecNumber evidence="7">3.4.21.-</ecNumber>
    </recommendedName>
</protein>
<dbReference type="Pfam" id="PF26549">
    <property type="entry name" value="Tricorn_N"/>
    <property type="match status" value="1"/>
</dbReference>
<evidence type="ECO:0000256" key="1">
    <source>
        <dbReference type="ARBA" id="ARBA00004496"/>
    </source>
</evidence>
<evidence type="ECO:0000256" key="5">
    <source>
        <dbReference type="ARBA" id="ARBA00022801"/>
    </source>
</evidence>
<dbReference type="SMART" id="SM00245">
    <property type="entry name" value="TSPc"/>
    <property type="match status" value="1"/>
</dbReference>
<keyword evidence="6 7" id="KW-0720">Serine protease</keyword>
<evidence type="ECO:0000256" key="3">
    <source>
        <dbReference type="ARBA" id="ARBA00022490"/>
    </source>
</evidence>
<name>A0ABW4X4C3_9BACT</name>
<dbReference type="SUPFAM" id="SSF82171">
    <property type="entry name" value="DPP6 N-terminal domain-like"/>
    <property type="match status" value="1"/>
</dbReference>
<evidence type="ECO:0000256" key="9">
    <source>
        <dbReference type="SAM" id="SignalP"/>
    </source>
</evidence>
<dbReference type="InterPro" id="IPR015943">
    <property type="entry name" value="WD40/YVTN_repeat-like_dom_sf"/>
</dbReference>
<dbReference type="Gene3D" id="3.30.750.44">
    <property type="match status" value="1"/>
</dbReference>
<comment type="caution">
    <text evidence="11">The sequence shown here is derived from an EMBL/GenBank/DDBJ whole genome shotgun (WGS) entry which is preliminary data.</text>
</comment>
<dbReference type="PIRSF" id="PIRSF036421">
    <property type="entry name" value="Tricorn_protease"/>
    <property type="match status" value="1"/>
</dbReference>
<dbReference type="SUPFAM" id="SSF50156">
    <property type="entry name" value="PDZ domain-like"/>
    <property type="match status" value="1"/>
</dbReference>
<reference evidence="12" key="1">
    <citation type="journal article" date="2019" name="Int. J. Syst. Evol. Microbiol.">
        <title>The Global Catalogue of Microorganisms (GCM) 10K type strain sequencing project: providing services to taxonomists for standard genome sequencing and annotation.</title>
        <authorList>
            <consortium name="The Broad Institute Genomics Platform"/>
            <consortium name="The Broad Institute Genome Sequencing Center for Infectious Disease"/>
            <person name="Wu L."/>
            <person name="Ma J."/>
        </authorList>
    </citation>
    <scope>NUCLEOTIDE SEQUENCE [LARGE SCALE GENOMIC DNA]</scope>
    <source>
        <strain evidence="12">JCM 16545</strain>
    </source>
</reference>
<proteinExistence type="inferred from homology"/>
<evidence type="ECO:0000256" key="4">
    <source>
        <dbReference type="ARBA" id="ARBA00022670"/>
    </source>
</evidence>
<feature type="chain" id="PRO_5045300591" description="Tricorn protease homolog" evidence="9">
    <location>
        <begin position="21"/>
        <end position="1055"/>
    </location>
</feature>
<feature type="region of interest" description="Disordered" evidence="8">
    <location>
        <begin position="533"/>
        <end position="558"/>
    </location>
</feature>
<dbReference type="RefSeq" id="WP_229957552.1">
    <property type="nucleotide sequence ID" value="NZ_JAJJWI010000001.1"/>
</dbReference>
<evidence type="ECO:0000313" key="12">
    <source>
        <dbReference type="Proteomes" id="UP001597369"/>
    </source>
</evidence>
<dbReference type="SUPFAM" id="SSF69304">
    <property type="entry name" value="Tricorn protease N-terminal domain"/>
    <property type="match status" value="1"/>
</dbReference>
<keyword evidence="5 7" id="KW-0378">Hydrolase</keyword>
<dbReference type="InterPro" id="IPR028204">
    <property type="entry name" value="Tricorn_C1"/>
</dbReference>
<feature type="signal peptide" evidence="9">
    <location>
        <begin position="1"/>
        <end position="20"/>
    </location>
</feature>
<comment type="subcellular location">
    <subcellularLocation>
        <location evidence="1 7">Cytoplasm</location>
    </subcellularLocation>
</comment>
<dbReference type="InterPro" id="IPR029045">
    <property type="entry name" value="ClpP/crotonase-like_dom_sf"/>
</dbReference>
<evidence type="ECO:0000256" key="2">
    <source>
        <dbReference type="ARBA" id="ARBA00008524"/>
    </source>
</evidence>
<keyword evidence="9" id="KW-0732">Signal</keyword>
<accession>A0ABW4X4C3</accession>
<dbReference type="InterPro" id="IPR012393">
    <property type="entry name" value="Tricorn_protease"/>
</dbReference>
<dbReference type="Gene3D" id="2.130.10.10">
    <property type="entry name" value="YVTN repeat-like/Quinoprotein amine dehydrogenase"/>
    <property type="match status" value="1"/>
</dbReference>
<keyword evidence="12" id="KW-1185">Reference proteome</keyword>
<dbReference type="PANTHER" id="PTHR43253">
    <property type="entry name" value="TRICORN PROTEASE HOMOLOG 2-RELATED"/>
    <property type="match status" value="1"/>
</dbReference>
<evidence type="ECO:0000256" key="6">
    <source>
        <dbReference type="ARBA" id="ARBA00022825"/>
    </source>
</evidence>
<evidence type="ECO:0000259" key="10">
    <source>
        <dbReference type="SMART" id="SM00245"/>
    </source>
</evidence>